<organism evidence="3 4">
    <name type="scientific">Demequina activiva</name>
    <dbReference type="NCBI Taxonomy" id="1582364"/>
    <lineage>
        <taxon>Bacteria</taxon>
        <taxon>Bacillati</taxon>
        <taxon>Actinomycetota</taxon>
        <taxon>Actinomycetes</taxon>
        <taxon>Micrococcales</taxon>
        <taxon>Demequinaceae</taxon>
        <taxon>Demequina</taxon>
    </lineage>
</organism>
<dbReference type="Proteomes" id="UP000652354">
    <property type="component" value="Unassembled WGS sequence"/>
</dbReference>
<keyword evidence="2" id="KW-1133">Transmembrane helix</keyword>
<dbReference type="EMBL" id="BONR01000003">
    <property type="protein sequence ID" value="GIG55014.1"/>
    <property type="molecule type" value="Genomic_DNA"/>
</dbReference>
<keyword evidence="2" id="KW-0472">Membrane</keyword>
<protein>
    <submittedName>
        <fullName evidence="3">Uncharacterized protein</fullName>
    </submittedName>
</protein>
<comment type="caution">
    <text evidence="3">The sequence shown here is derived from an EMBL/GenBank/DDBJ whole genome shotgun (WGS) entry which is preliminary data.</text>
</comment>
<gene>
    <name evidence="3" type="ORF">Dac01nite_17660</name>
</gene>
<name>A0A919UH32_9MICO</name>
<dbReference type="RefSeq" id="WP_203656075.1">
    <property type="nucleotide sequence ID" value="NZ_BONR01000003.1"/>
</dbReference>
<sequence length="417" mass="42637">MANPTPSERPQPWHAVSGGTPARESVAPSKPAMPSTGQIPVVPQPIEAEDADVVAPVASPPDEEIMPSARGTVWSADPPPAAAEPAAGSASDPVRDLGDAAVRNASLSASGAHTPLGGVPQVPSSAASAPSSPGAAAPTTAWFMGDPRENAPEGAAEWSAGTVDRPEPESEPAAVPPPNIPELEDDEPAYTPRFGVPLAAHAGPGDSVEDTEPDGAGSGGGDEPPAQPHERTPWWRSVPFLVVVGLLVMGGIGYGLFLLLAPEAETVELTPEVIVEAPAEPALDPIEIEEPTDFQAALPSVVGPYALTAIDSPAPQAAGLEVRAAEVDDLTYSDGEVELSLRAIQHYDAEAATAQFEALAVDATARESVMAGDTPVGERASVSGEDGDSILWRNGSAVFVLTGPADALEDFYALYPL</sequence>
<feature type="compositionally biased region" description="Low complexity" evidence="1">
    <location>
        <begin position="123"/>
        <end position="141"/>
    </location>
</feature>
<evidence type="ECO:0000256" key="1">
    <source>
        <dbReference type="SAM" id="MobiDB-lite"/>
    </source>
</evidence>
<evidence type="ECO:0000313" key="4">
    <source>
        <dbReference type="Proteomes" id="UP000652354"/>
    </source>
</evidence>
<feature type="region of interest" description="Disordered" evidence="1">
    <location>
        <begin position="1"/>
        <end position="232"/>
    </location>
</feature>
<feature type="transmembrane region" description="Helical" evidence="2">
    <location>
        <begin position="238"/>
        <end position="261"/>
    </location>
</feature>
<reference evidence="3" key="1">
    <citation type="submission" date="2021-01" db="EMBL/GenBank/DDBJ databases">
        <title>Whole genome shotgun sequence of Demequina activiva NBRC 110675.</title>
        <authorList>
            <person name="Komaki H."/>
            <person name="Tamura T."/>
        </authorList>
    </citation>
    <scope>NUCLEOTIDE SEQUENCE</scope>
    <source>
        <strain evidence="3">NBRC 110675</strain>
    </source>
</reference>
<evidence type="ECO:0000313" key="3">
    <source>
        <dbReference type="EMBL" id="GIG55014.1"/>
    </source>
</evidence>
<keyword evidence="4" id="KW-1185">Reference proteome</keyword>
<proteinExistence type="predicted"/>
<feature type="compositionally biased region" description="Low complexity" evidence="1">
    <location>
        <begin position="83"/>
        <end position="92"/>
    </location>
</feature>
<keyword evidence="2" id="KW-0812">Transmembrane</keyword>
<accession>A0A919UH32</accession>
<evidence type="ECO:0000256" key="2">
    <source>
        <dbReference type="SAM" id="Phobius"/>
    </source>
</evidence>
<dbReference type="AlphaFoldDB" id="A0A919UH32"/>